<gene>
    <name evidence="10" type="ORF">CTI12_AA312480</name>
</gene>
<organism evidence="10 11">
    <name type="scientific">Artemisia annua</name>
    <name type="common">Sweet wormwood</name>
    <dbReference type="NCBI Taxonomy" id="35608"/>
    <lineage>
        <taxon>Eukaryota</taxon>
        <taxon>Viridiplantae</taxon>
        <taxon>Streptophyta</taxon>
        <taxon>Embryophyta</taxon>
        <taxon>Tracheophyta</taxon>
        <taxon>Spermatophyta</taxon>
        <taxon>Magnoliopsida</taxon>
        <taxon>eudicotyledons</taxon>
        <taxon>Gunneridae</taxon>
        <taxon>Pentapetalae</taxon>
        <taxon>asterids</taxon>
        <taxon>campanulids</taxon>
        <taxon>Asterales</taxon>
        <taxon>Asteraceae</taxon>
        <taxon>Asteroideae</taxon>
        <taxon>Anthemideae</taxon>
        <taxon>Artemisiinae</taxon>
        <taxon>Artemisia</taxon>
    </lineage>
</organism>
<reference evidence="10 11" key="1">
    <citation type="journal article" date="2018" name="Mol. Plant">
        <title>The genome of Artemisia annua provides insight into the evolution of Asteraceae family and artemisinin biosynthesis.</title>
        <authorList>
            <person name="Shen Q."/>
            <person name="Zhang L."/>
            <person name="Liao Z."/>
            <person name="Wang S."/>
            <person name="Yan T."/>
            <person name="Shi P."/>
            <person name="Liu M."/>
            <person name="Fu X."/>
            <person name="Pan Q."/>
            <person name="Wang Y."/>
            <person name="Lv Z."/>
            <person name="Lu X."/>
            <person name="Zhang F."/>
            <person name="Jiang W."/>
            <person name="Ma Y."/>
            <person name="Chen M."/>
            <person name="Hao X."/>
            <person name="Li L."/>
            <person name="Tang Y."/>
            <person name="Lv G."/>
            <person name="Zhou Y."/>
            <person name="Sun X."/>
            <person name="Brodelius P.E."/>
            <person name="Rose J.K.C."/>
            <person name="Tang K."/>
        </authorList>
    </citation>
    <scope>NUCLEOTIDE SEQUENCE [LARGE SCALE GENOMIC DNA]</scope>
    <source>
        <strain evidence="11">cv. Huhao1</strain>
        <tissue evidence="10">Leaf</tissue>
    </source>
</reference>
<evidence type="ECO:0000256" key="1">
    <source>
        <dbReference type="ARBA" id="ARBA00005594"/>
    </source>
</evidence>
<dbReference type="PANTHER" id="PTHR11946:SF109">
    <property type="entry name" value="VALINE--TRNA LIGASE"/>
    <property type="match status" value="1"/>
</dbReference>
<dbReference type="EC" id="6.1.1.9" evidence="2"/>
<name>A0A2U1N3I8_ARTAN</name>
<dbReference type="GO" id="GO:0005829">
    <property type="term" value="C:cytosol"/>
    <property type="evidence" value="ECO:0007669"/>
    <property type="project" value="TreeGrafter"/>
</dbReference>
<protein>
    <recommendedName>
        <fullName evidence="2">valine--tRNA ligase</fullName>
        <ecNumber evidence="2">6.1.1.9</ecNumber>
    </recommendedName>
    <alternativeName>
        <fullName evidence="8">Valyl-tRNA synthetase</fullName>
    </alternativeName>
</protein>
<proteinExistence type="inferred from homology"/>
<evidence type="ECO:0000256" key="5">
    <source>
        <dbReference type="ARBA" id="ARBA00022840"/>
    </source>
</evidence>
<feature type="chain" id="PRO_5015581804" description="valine--tRNA ligase" evidence="9">
    <location>
        <begin position="21"/>
        <end position="205"/>
    </location>
</feature>
<keyword evidence="5" id="KW-0067">ATP-binding</keyword>
<dbReference type="Proteomes" id="UP000245207">
    <property type="component" value="Unassembled WGS sequence"/>
</dbReference>
<accession>A0A2U1N3I8</accession>
<keyword evidence="6" id="KW-0648">Protein biosynthesis</keyword>
<evidence type="ECO:0000256" key="4">
    <source>
        <dbReference type="ARBA" id="ARBA00022741"/>
    </source>
</evidence>
<dbReference type="GO" id="GO:0006438">
    <property type="term" value="P:valyl-tRNA aminoacylation"/>
    <property type="evidence" value="ECO:0007669"/>
    <property type="project" value="InterPro"/>
</dbReference>
<evidence type="ECO:0000256" key="7">
    <source>
        <dbReference type="ARBA" id="ARBA00023146"/>
    </source>
</evidence>
<evidence type="ECO:0000313" key="10">
    <source>
        <dbReference type="EMBL" id="PWA68063.1"/>
    </source>
</evidence>
<evidence type="ECO:0000313" key="11">
    <source>
        <dbReference type="Proteomes" id="UP000245207"/>
    </source>
</evidence>
<feature type="signal peptide" evidence="9">
    <location>
        <begin position="1"/>
        <end position="20"/>
    </location>
</feature>
<dbReference type="EMBL" id="PKPP01003713">
    <property type="protein sequence ID" value="PWA68063.1"/>
    <property type="molecule type" value="Genomic_DNA"/>
</dbReference>
<dbReference type="STRING" id="35608.A0A2U1N3I8"/>
<keyword evidence="3" id="KW-0436">Ligase</keyword>
<comment type="caution">
    <text evidence="10">The sequence shown here is derived from an EMBL/GenBank/DDBJ whole genome shotgun (WGS) entry which is preliminary data.</text>
</comment>
<keyword evidence="9" id="KW-0732">Signal</keyword>
<evidence type="ECO:0000256" key="8">
    <source>
        <dbReference type="ARBA" id="ARBA00029936"/>
    </source>
</evidence>
<keyword evidence="4" id="KW-0547">Nucleotide-binding</keyword>
<dbReference type="InterPro" id="IPR002303">
    <property type="entry name" value="Valyl-tRNA_ligase"/>
</dbReference>
<evidence type="ECO:0000256" key="6">
    <source>
        <dbReference type="ARBA" id="ARBA00022917"/>
    </source>
</evidence>
<sequence>MSLISTYRCLLALVFYGDLGMPRCLICFCAGFCNNSRRRGSESEGTTRNWCQSSLKGCARVVLGSKFAILDTPRTCFGAVWTESLLGPFAAVDKKKPTDGMTDKVMVVCSFPLFAELTMNKNELKALKRMPRFEVRVAVIEALNFKGLYRGEKLNEMRLGCCSRSNDVIDPIKKPQWYVMCDDMSKEMQLLAYAHKLQRNQVAAD</sequence>
<keyword evidence="11" id="KW-1185">Reference proteome</keyword>
<dbReference type="PANTHER" id="PTHR11946">
    <property type="entry name" value="VALYL-TRNA SYNTHETASES"/>
    <property type="match status" value="1"/>
</dbReference>
<dbReference type="GO" id="GO:0005524">
    <property type="term" value="F:ATP binding"/>
    <property type="evidence" value="ECO:0007669"/>
    <property type="project" value="UniProtKB-KW"/>
</dbReference>
<evidence type="ECO:0000256" key="3">
    <source>
        <dbReference type="ARBA" id="ARBA00022598"/>
    </source>
</evidence>
<dbReference type="AlphaFoldDB" id="A0A2U1N3I8"/>
<comment type="similarity">
    <text evidence="1">Belongs to the class-I aminoacyl-tRNA synthetase family.</text>
</comment>
<dbReference type="GO" id="GO:0004832">
    <property type="term" value="F:valine-tRNA ligase activity"/>
    <property type="evidence" value="ECO:0007669"/>
    <property type="project" value="UniProtKB-EC"/>
</dbReference>
<keyword evidence="7 10" id="KW-0030">Aminoacyl-tRNA synthetase</keyword>
<dbReference type="OrthoDB" id="629407at2759"/>
<evidence type="ECO:0000256" key="9">
    <source>
        <dbReference type="SAM" id="SignalP"/>
    </source>
</evidence>
<evidence type="ECO:0000256" key="2">
    <source>
        <dbReference type="ARBA" id="ARBA00013169"/>
    </source>
</evidence>